<protein>
    <submittedName>
        <fullName evidence="1">Uncharacterized protein</fullName>
    </submittedName>
</protein>
<name>A0A5J9WQ67_9POAL</name>
<dbReference type="EMBL" id="RWGY01000002">
    <property type="protein sequence ID" value="TVU49434.1"/>
    <property type="molecule type" value="Genomic_DNA"/>
</dbReference>
<sequence>MAAFGQLVRLSGLRTPRPVAMSGFRRMLTSKAEAEAAAHQAREAHFALLLNRARASLGQQQYQPARVVPPISEASSCWPMSPRNFRVYIWTRGILGVAFATSPLTAIFAKIEV</sequence>
<comment type="caution">
    <text evidence="1">The sequence shown here is derived from an EMBL/GenBank/DDBJ whole genome shotgun (WGS) entry which is preliminary data.</text>
</comment>
<accession>A0A5J9WQ67</accession>
<dbReference type="Proteomes" id="UP000324897">
    <property type="component" value="Chromosome 6"/>
</dbReference>
<dbReference type="AlphaFoldDB" id="A0A5J9WQ67"/>
<organism evidence="1 2">
    <name type="scientific">Eragrostis curvula</name>
    <name type="common">weeping love grass</name>
    <dbReference type="NCBI Taxonomy" id="38414"/>
    <lineage>
        <taxon>Eukaryota</taxon>
        <taxon>Viridiplantae</taxon>
        <taxon>Streptophyta</taxon>
        <taxon>Embryophyta</taxon>
        <taxon>Tracheophyta</taxon>
        <taxon>Spermatophyta</taxon>
        <taxon>Magnoliopsida</taxon>
        <taxon>Liliopsida</taxon>
        <taxon>Poales</taxon>
        <taxon>Poaceae</taxon>
        <taxon>PACMAD clade</taxon>
        <taxon>Chloridoideae</taxon>
        <taxon>Eragrostideae</taxon>
        <taxon>Eragrostidinae</taxon>
        <taxon>Eragrostis</taxon>
    </lineage>
</organism>
<keyword evidence="2" id="KW-1185">Reference proteome</keyword>
<evidence type="ECO:0000313" key="2">
    <source>
        <dbReference type="Proteomes" id="UP000324897"/>
    </source>
</evidence>
<proteinExistence type="predicted"/>
<reference evidence="1 2" key="1">
    <citation type="journal article" date="2019" name="Sci. Rep.">
        <title>A high-quality genome of Eragrostis curvula grass provides insights into Poaceae evolution and supports new strategies to enhance forage quality.</title>
        <authorList>
            <person name="Carballo J."/>
            <person name="Santos B.A.C.M."/>
            <person name="Zappacosta D."/>
            <person name="Garbus I."/>
            <person name="Selva J.P."/>
            <person name="Gallo C.A."/>
            <person name="Diaz A."/>
            <person name="Albertini E."/>
            <person name="Caccamo M."/>
            <person name="Echenique V."/>
        </authorList>
    </citation>
    <scope>NUCLEOTIDE SEQUENCE [LARGE SCALE GENOMIC DNA]</scope>
    <source>
        <strain evidence="2">cv. Victoria</strain>
        <tissue evidence="1">Leaf</tissue>
    </source>
</reference>
<dbReference type="Gramene" id="TVU49434">
    <property type="protein sequence ID" value="TVU49434"/>
    <property type="gene ID" value="EJB05_00747"/>
</dbReference>
<gene>
    <name evidence="1" type="ORF">EJB05_00747</name>
</gene>
<evidence type="ECO:0000313" key="1">
    <source>
        <dbReference type="EMBL" id="TVU49434.1"/>
    </source>
</evidence>